<dbReference type="CDD" id="cd00093">
    <property type="entry name" value="HTH_XRE"/>
    <property type="match status" value="1"/>
</dbReference>
<dbReference type="GO" id="GO:0003677">
    <property type="term" value="F:DNA binding"/>
    <property type="evidence" value="ECO:0007669"/>
    <property type="project" value="InterPro"/>
</dbReference>
<dbReference type="SMART" id="SM00530">
    <property type="entry name" value="HTH_XRE"/>
    <property type="match status" value="1"/>
</dbReference>
<organism evidence="2 3">
    <name type="scientific">Chroococcidiopsis cubana SAG 39.79</name>
    <dbReference type="NCBI Taxonomy" id="388085"/>
    <lineage>
        <taxon>Bacteria</taxon>
        <taxon>Bacillati</taxon>
        <taxon>Cyanobacteriota</taxon>
        <taxon>Cyanophyceae</taxon>
        <taxon>Chroococcidiopsidales</taxon>
        <taxon>Chroococcidiopsidaceae</taxon>
        <taxon>Chroococcidiopsis</taxon>
    </lineage>
</organism>
<evidence type="ECO:0000313" key="2">
    <source>
        <dbReference type="EMBL" id="RUS95581.1"/>
    </source>
</evidence>
<dbReference type="EMBL" id="RSCK01000190">
    <property type="protein sequence ID" value="RUS95581.1"/>
    <property type="molecule type" value="Genomic_DNA"/>
</dbReference>
<dbReference type="Gene3D" id="1.10.260.40">
    <property type="entry name" value="lambda repressor-like DNA-binding domains"/>
    <property type="match status" value="1"/>
</dbReference>
<dbReference type="Proteomes" id="UP000282574">
    <property type="component" value="Unassembled WGS sequence"/>
</dbReference>
<evidence type="ECO:0000259" key="1">
    <source>
        <dbReference type="PROSITE" id="PS50943"/>
    </source>
</evidence>
<dbReference type="RefSeq" id="WP_106169628.1">
    <property type="nucleotide sequence ID" value="NZ_JAVKZF010000004.1"/>
</dbReference>
<protein>
    <recommendedName>
        <fullName evidence="1">HTH cro/C1-type domain-containing protein</fullName>
    </recommendedName>
</protein>
<dbReference type="PROSITE" id="PS50943">
    <property type="entry name" value="HTH_CROC1"/>
    <property type="match status" value="1"/>
</dbReference>
<feature type="domain" description="HTH cro/C1-type" evidence="1">
    <location>
        <begin position="38"/>
        <end position="93"/>
    </location>
</feature>
<proteinExistence type="predicted"/>
<dbReference type="AlphaFoldDB" id="A0AB37U8I2"/>
<dbReference type="Pfam" id="PF01381">
    <property type="entry name" value="HTH_3"/>
    <property type="match status" value="1"/>
</dbReference>
<evidence type="ECO:0000313" key="3">
    <source>
        <dbReference type="Proteomes" id="UP000282574"/>
    </source>
</evidence>
<keyword evidence="3" id="KW-1185">Reference proteome</keyword>
<sequence length="98" mass="11025">MAQTTDALKIIEKINRTDPQLQEMIAEASINAHVAQLIYEARIKAGLTQQRLADLIGTKKSAIARLEDADYEGYSLSMLQKIARALNQKLEIFLILIR</sequence>
<gene>
    <name evidence="2" type="ORF">DSM107010_71220</name>
</gene>
<comment type="caution">
    <text evidence="2">The sequence shown here is derived from an EMBL/GenBank/DDBJ whole genome shotgun (WGS) entry which is preliminary data.</text>
</comment>
<dbReference type="InterPro" id="IPR010982">
    <property type="entry name" value="Lambda_DNA-bd_dom_sf"/>
</dbReference>
<name>A0AB37U8I2_9CYAN</name>
<dbReference type="InterPro" id="IPR001387">
    <property type="entry name" value="Cro/C1-type_HTH"/>
</dbReference>
<accession>A0AB37U8I2</accession>
<reference evidence="2 3" key="1">
    <citation type="journal article" date="2019" name="Genome Biol. Evol.">
        <title>Day and night: Metabolic profiles and evolutionary relationships of six axenic non-marine cyanobacteria.</title>
        <authorList>
            <person name="Will S.E."/>
            <person name="Henke P."/>
            <person name="Boedeker C."/>
            <person name="Huang S."/>
            <person name="Brinkmann H."/>
            <person name="Rohde M."/>
            <person name="Jarek M."/>
            <person name="Friedl T."/>
            <person name="Seufert S."/>
            <person name="Schumacher M."/>
            <person name="Overmann J."/>
            <person name="Neumann-Schaal M."/>
            <person name="Petersen J."/>
        </authorList>
    </citation>
    <scope>NUCLEOTIDE SEQUENCE [LARGE SCALE GENOMIC DNA]</scope>
    <source>
        <strain evidence="2 3">SAG 39.79</strain>
    </source>
</reference>
<dbReference type="SUPFAM" id="SSF47413">
    <property type="entry name" value="lambda repressor-like DNA-binding domains"/>
    <property type="match status" value="1"/>
</dbReference>